<dbReference type="GO" id="GO:0005737">
    <property type="term" value="C:cytoplasm"/>
    <property type="evidence" value="ECO:0007669"/>
    <property type="project" value="TreeGrafter"/>
</dbReference>
<keyword evidence="5" id="KW-0548">Nucleotidyltransferase</keyword>
<keyword evidence="4" id="KW-0808">Transferase</keyword>
<keyword evidence="6" id="KW-0443">Lipid metabolism</keyword>
<dbReference type="Gene3D" id="3.40.50.620">
    <property type="entry name" value="HUPs"/>
    <property type="match status" value="2"/>
</dbReference>
<evidence type="ECO:0000256" key="1">
    <source>
        <dbReference type="ARBA" id="ARBA00005189"/>
    </source>
</evidence>
<keyword evidence="3" id="KW-0444">Lipid biosynthesis</keyword>
<evidence type="ECO:0000256" key="7">
    <source>
        <dbReference type="ARBA" id="ARBA00023209"/>
    </source>
</evidence>
<dbReference type="CDD" id="cd02174">
    <property type="entry name" value="CCT"/>
    <property type="match status" value="1"/>
</dbReference>
<evidence type="ECO:0000313" key="14">
    <source>
        <dbReference type="Proteomes" id="UP001211907"/>
    </source>
</evidence>
<comment type="pathway">
    <text evidence="1">Lipid metabolism.</text>
</comment>
<keyword evidence="14" id="KW-1185">Reference proteome</keyword>
<dbReference type="InterPro" id="IPR044608">
    <property type="entry name" value="Ect1/PCYT2"/>
</dbReference>
<dbReference type="Proteomes" id="UP001211907">
    <property type="component" value="Unassembled WGS sequence"/>
</dbReference>
<comment type="pathway">
    <text evidence="9">Phospholipid metabolism; phosphatidylethanolamine biosynthesis; phosphatidylethanolamine from ethanolamine: step 2/3.</text>
</comment>
<evidence type="ECO:0000259" key="12">
    <source>
        <dbReference type="Pfam" id="PF01467"/>
    </source>
</evidence>
<evidence type="ECO:0000256" key="2">
    <source>
        <dbReference type="ARBA" id="ARBA00010101"/>
    </source>
</evidence>
<reference evidence="13" key="1">
    <citation type="submission" date="2020-05" db="EMBL/GenBank/DDBJ databases">
        <title>Phylogenomic resolution of chytrid fungi.</title>
        <authorList>
            <person name="Stajich J.E."/>
            <person name="Amses K."/>
            <person name="Simmons R."/>
            <person name="Seto K."/>
            <person name="Myers J."/>
            <person name="Bonds A."/>
            <person name="Quandt C.A."/>
            <person name="Barry K."/>
            <person name="Liu P."/>
            <person name="Grigoriev I."/>
            <person name="Longcore J.E."/>
            <person name="James T.Y."/>
        </authorList>
    </citation>
    <scope>NUCLEOTIDE SEQUENCE</scope>
    <source>
        <strain evidence="13">JEL0513</strain>
    </source>
</reference>
<evidence type="ECO:0000256" key="6">
    <source>
        <dbReference type="ARBA" id="ARBA00023098"/>
    </source>
</evidence>
<dbReference type="EC" id="2.7.7.14" evidence="10"/>
<dbReference type="GO" id="GO:0004306">
    <property type="term" value="F:ethanolamine-phosphate cytidylyltransferase activity"/>
    <property type="evidence" value="ECO:0007669"/>
    <property type="project" value="UniProtKB-EC"/>
</dbReference>
<comment type="similarity">
    <text evidence="2">Belongs to the cytidylyltransferase family.</text>
</comment>
<dbReference type="SUPFAM" id="SSF52374">
    <property type="entry name" value="Nucleotidylyl transferase"/>
    <property type="match status" value="2"/>
</dbReference>
<dbReference type="InterPro" id="IPR041723">
    <property type="entry name" value="CCT"/>
</dbReference>
<dbReference type="NCBIfam" id="TIGR00125">
    <property type="entry name" value="cyt_tran_rel"/>
    <property type="match status" value="2"/>
</dbReference>
<dbReference type="Pfam" id="PF01467">
    <property type="entry name" value="CTP_transf_like"/>
    <property type="match status" value="2"/>
</dbReference>
<dbReference type="InterPro" id="IPR004821">
    <property type="entry name" value="Cyt_trans-like"/>
</dbReference>
<feature type="domain" description="Cytidyltransferase-like" evidence="12">
    <location>
        <begin position="14"/>
        <end position="140"/>
    </location>
</feature>
<keyword evidence="7" id="KW-0594">Phospholipid biosynthesis</keyword>
<dbReference type="EMBL" id="JADGJH010000979">
    <property type="protein sequence ID" value="KAJ3120271.1"/>
    <property type="molecule type" value="Genomic_DNA"/>
</dbReference>
<sequence>MSGEHSGETVRVWVDGCYDLFHFGHANAIRQARGLFAGPVAVVAGVCSDASIAANKGPTATPEAERYAAVAACRWVDEVAEDAPYETQLAAIDSYRCAWCVHGDDITTMADGSDCYSEAKAAGRYKQFKRTQGVSTTELVGRILKMSDVQGPPVSSVSTFVATASRIAQFSSAREPAPSDRIVYVHGQFDLFHIGHIEFLKAARSRGDFLVVGIHDDATTNHIMGSTFPVMNLHERVLSVLQCRYVDDVIIGAPYKISDHVLTKAYKVDVVCHLRDAPSPLDVNGLDPYQIPKERGIFQEIDAPNSTMTTQTIISRILGQRQVYEARNARKLQKGVIEQELLKKESIRERK</sequence>
<evidence type="ECO:0000256" key="4">
    <source>
        <dbReference type="ARBA" id="ARBA00022679"/>
    </source>
</evidence>
<organism evidence="13 14">
    <name type="scientific">Physocladia obscura</name>
    <dbReference type="NCBI Taxonomy" id="109957"/>
    <lineage>
        <taxon>Eukaryota</taxon>
        <taxon>Fungi</taxon>
        <taxon>Fungi incertae sedis</taxon>
        <taxon>Chytridiomycota</taxon>
        <taxon>Chytridiomycota incertae sedis</taxon>
        <taxon>Chytridiomycetes</taxon>
        <taxon>Chytridiales</taxon>
        <taxon>Chytriomycetaceae</taxon>
        <taxon>Physocladia</taxon>
    </lineage>
</organism>
<dbReference type="PANTHER" id="PTHR45780:SF2">
    <property type="entry name" value="ETHANOLAMINE-PHOSPHATE CYTIDYLYLTRANSFERASE"/>
    <property type="match status" value="1"/>
</dbReference>
<dbReference type="PANTHER" id="PTHR45780">
    <property type="entry name" value="ETHANOLAMINE-PHOSPHATE CYTIDYLYLTRANSFERASE"/>
    <property type="match status" value="1"/>
</dbReference>
<evidence type="ECO:0000256" key="10">
    <source>
        <dbReference type="ARBA" id="ARBA00024221"/>
    </source>
</evidence>
<accession>A0AAD5SZ53</accession>
<keyword evidence="8" id="KW-1208">Phospholipid metabolism</keyword>
<protein>
    <recommendedName>
        <fullName evidence="10">ethanolamine-phosphate cytidylyltransferase</fullName>
        <ecNumber evidence="10">2.7.7.14</ecNumber>
    </recommendedName>
    <alternativeName>
        <fullName evidence="11">CTP:phosphoethanolamine cytidylyltransferase</fullName>
    </alternativeName>
</protein>
<dbReference type="AlphaFoldDB" id="A0AAD5SZ53"/>
<comment type="caution">
    <text evidence="13">The sequence shown here is derived from an EMBL/GenBank/DDBJ whole genome shotgun (WGS) entry which is preliminary data.</text>
</comment>
<evidence type="ECO:0000313" key="13">
    <source>
        <dbReference type="EMBL" id="KAJ3120271.1"/>
    </source>
</evidence>
<evidence type="ECO:0000256" key="5">
    <source>
        <dbReference type="ARBA" id="ARBA00022695"/>
    </source>
</evidence>
<dbReference type="InterPro" id="IPR014729">
    <property type="entry name" value="Rossmann-like_a/b/a_fold"/>
</dbReference>
<proteinExistence type="inferred from homology"/>
<feature type="domain" description="Cytidyltransferase-like" evidence="12">
    <location>
        <begin position="185"/>
        <end position="281"/>
    </location>
</feature>
<dbReference type="CDD" id="cd02173">
    <property type="entry name" value="ECT"/>
    <property type="match status" value="1"/>
</dbReference>
<name>A0AAD5SZ53_9FUNG</name>
<evidence type="ECO:0000256" key="9">
    <source>
        <dbReference type="ARBA" id="ARBA00024191"/>
    </source>
</evidence>
<evidence type="ECO:0000256" key="3">
    <source>
        <dbReference type="ARBA" id="ARBA00022516"/>
    </source>
</evidence>
<gene>
    <name evidence="13" type="ORF">HK100_012869</name>
</gene>
<dbReference type="GO" id="GO:0006646">
    <property type="term" value="P:phosphatidylethanolamine biosynthetic process"/>
    <property type="evidence" value="ECO:0007669"/>
    <property type="project" value="InterPro"/>
</dbReference>
<evidence type="ECO:0000256" key="8">
    <source>
        <dbReference type="ARBA" id="ARBA00023264"/>
    </source>
</evidence>
<evidence type="ECO:0000256" key="11">
    <source>
        <dbReference type="ARBA" id="ARBA00031473"/>
    </source>
</evidence>